<dbReference type="Gene3D" id="3.30.70.240">
    <property type="match status" value="1"/>
</dbReference>
<comment type="similarity">
    <text evidence="1 6">Belongs to the VapD ribonuclease family.</text>
</comment>
<dbReference type="Proteomes" id="UP000006330">
    <property type="component" value="Unassembled WGS sequence"/>
</dbReference>
<dbReference type="RefSeq" id="WP_007652803.1">
    <property type="nucleotide sequence ID" value="NZ_JH976472.1"/>
</dbReference>
<dbReference type="Pfam" id="PF09827">
    <property type="entry name" value="CRISPR_Cas2"/>
    <property type="match status" value="1"/>
</dbReference>
<proteinExistence type="inferred from homology"/>
<evidence type="ECO:0000313" key="8">
    <source>
        <dbReference type="Proteomes" id="UP000006330"/>
    </source>
</evidence>
<evidence type="ECO:0000256" key="6">
    <source>
        <dbReference type="PIRNR" id="PIRNR002882"/>
    </source>
</evidence>
<comment type="function">
    <text evidence="6">Cleaves ssRNA, mostly between U:A.</text>
</comment>
<organism evidence="7 8">
    <name type="scientific">Parabacteroides goldsteinii CL02T12C30</name>
    <dbReference type="NCBI Taxonomy" id="999418"/>
    <lineage>
        <taxon>Bacteria</taxon>
        <taxon>Pseudomonadati</taxon>
        <taxon>Bacteroidota</taxon>
        <taxon>Bacteroidia</taxon>
        <taxon>Bacteroidales</taxon>
        <taxon>Tannerellaceae</taxon>
        <taxon>Parabacteroides</taxon>
    </lineage>
</organism>
<dbReference type="EC" id="3.1.-.-" evidence="6"/>
<evidence type="ECO:0000256" key="4">
    <source>
        <dbReference type="ARBA" id="ARBA00022801"/>
    </source>
</evidence>
<dbReference type="PATRIC" id="fig|999418.3.peg.1531"/>
<sequence>MYAIAFDMMIADLRLHYGEPYNNAYFEINQILRKYNFYNTQGSVYMTENTDMSNLFRAIDALKHIDWFKNSVRDIRAFRVEDWSNFTDFVQEK</sequence>
<gene>
    <name evidence="7" type="ORF">HMPREF1076_01502</name>
</gene>
<name>K5YTR5_9BACT</name>
<evidence type="ECO:0000256" key="2">
    <source>
        <dbReference type="ARBA" id="ARBA00011738"/>
    </source>
</evidence>
<dbReference type="GO" id="GO:0004518">
    <property type="term" value="F:nuclease activity"/>
    <property type="evidence" value="ECO:0007669"/>
    <property type="project" value="UniProtKB-UniRule"/>
</dbReference>
<keyword evidence="4 6" id="KW-0378">Hydrolase</keyword>
<dbReference type="GO" id="GO:0003723">
    <property type="term" value="F:RNA binding"/>
    <property type="evidence" value="ECO:0007669"/>
    <property type="project" value="InterPro"/>
</dbReference>
<comment type="subunit">
    <text evidence="2 6">Homodimer.</text>
</comment>
<dbReference type="OrthoDB" id="8611858at2"/>
<protein>
    <recommendedName>
        <fullName evidence="6">Endoribonuclease VapD</fullName>
        <ecNumber evidence="6">3.1.-.-</ecNumber>
    </recommendedName>
</protein>
<dbReference type="GeneID" id="69979527"/>
<dbReference type="AlphaFoldDB" id="K5YTR5"/>
<evidence type="ECO:0000256" key="3">
    <source>
        <dbReference type="ARBA" id="ARBA00022722"/>
    </source>
</evidence>
<keyword evidence="3 6" id="KW-0540">Nuclease</keyword>
<dbReference type="InterPro" id="IPR019199">
    <property type="entry name" value="Virulence_VapD/CRISPR_Cas2"/>
</dbReference>
<evidence type="ECO:0000313" key="7">
    <source>
        <dbReference type="EMBL" id="EKN17592.1"/>
    </source>
</evidence>
<keyword evidence="5" id="KW-0843">Virulence</keyword>
<dbReference type="HOGENOM" id="CLU_145265_4_0_10"/>
<evidence type="ECO:0000256" key="1">
    <source>
        <dbReference type="ARBA" id="ARBA00009653"/>
    </source>
</evidence>
<dbReference type="EMBL" id="AGZO01000013">
    <property type="protein sequence ID" value="EKN17592.1"/>
    <property type="molecule type" value="Genomic_DNA"/>
</dbReference>
<comment type="caution">
    <text evidence="7">The sequence shown here is derived from an EMBL/GenBank/DDBJ whole genome shotgun (WGS) entry which is preliminary data.</text>
</comment>
<evidence type="ECO:0000256" key="5">
    <source>
        <dbReference type="ARBA" id="ARBA00023026"/>
    </source>
</evidence>
<dbReference type="PIRSF" id="PIRSF002882">
    <property type="entry name" value="VapD"/>
    <property type="match status" value="1"/>
</dbReference>
<dbReference type="InterPro" id="IPR016368">
    <property type="entry name" value="VapD"/>
</dbReference>
<reference evidence="7 8" key="1">
    <citation type="submission" date="2012-02" db="EMBL/GenBank/DDBJ databases">
        <title>The Genome Sequence of Parabacteroides goldsteinii CL02T12C30.</title>
        <authorList>
            <consortium name="The Broad Institute Genome Sequencing Platform"/>
            <person name="Earl A."/>
            <person name="Ward D."/>
            <person name="Feldgarden M."/>
            <person name="Gevers D."/>
            <person name="Zitomersky N.L."/>
            <person name="Coyne M.J."/>
            <person name="Comstock L.E."/>
            <person name="Young S.K."/>
            <person name="Zeng Q."/>
            <person name="Gargeya S."/>
            <person name="Fitzgerald M."/>
            <person name="Haas B."/>
            <person name="Abouelleil A."/>
            <person name="Alvarado L."/>
            <person name="Arachchi H.M."/>
            <person name="Berlin A."/>
            <person name="Chapman S.B."/>
            <person name="Gearin G."/>
            <person name="Goldberg J."/>
            <person name="Griggs A."/>
            <person name="Gujja S."/>
            <person name="Hansen M."/>
            <person name="Heiman D."/>
            <person name="Howarth C."/>
            <person name="Larimer J."/>
            <person name="Lui A."/>
            <person name="MacDonald P.J.P."/>
            <person name="McCowen C."/>
            <person name="Montmayeur A."/>
            <person name="Murphy C."/>
            <person name="Neiman D."/>
            <person name="Pearson M."/>
            <person name="Priest M."/>
            <person name="Roberts A."/>
            <person name="Saif S."/>
            <person name="Shea T."/>
            <person name="Sisk P."/>
            <person name="Stolte C."/>
            <person name="Sykes S."/>
            <person name="Wortman J."/>
            <person name="Nusbaum C."/>
            <person name="Birren B."/>
        </authorList>
    </citation>
    <scope>NUCLEOTIDE SEQUENCE [LARGE SCALE GENOMIC DNA]</scope>
    <source>
        <strain evidence="7 8">CL02T12C30</strain>
    </source>
</reference>
<accession>K5YTR5</accession>
<dbReference type="GO" id="GO:0016787">
    <property type="term" value="F:hydrolase activity"/>
    <property type="evidence" value="ECO:0007669"/>
    <property type="project" value="UniProtKB-KW"/>
</dbReference>